<accession>A0A9C7LB94</accession>
<evidence type="ECO:0000313" key="2">
    <source>
        <dbReference type="Proteomes" id="UP000789845"/>
    </source>
</evidence>
<dbReference type="RefSeq" id="WP_230496532.1">
    <property type="nucleotide sequence ID" value="NZ_CAKJTG010000009.1"/>
</dbReference>
<gene>
    <name evidence="1" type="ORF">NEOCIP111885_01987</name>
</gene>
<organism evidence="1 2">
    <name type="scientific">Pseudoneobacillus rhizosphaerae</name>
    <dbReference type="NCBI Taxonomy" id="2880968"/>
    <lineage>
        <taxon>Bacteria</taxon>
        <taxon>Bacillati</taxon>
        <taxon>Bacillota</taxon>
        <taxon>Bacilli</taxon>
        <taxon>Bacillales</taxon>
        <taxon>Bacillaceae</taxon>
        <taxon>Pseudoneobacillus</taxon>
    </lineage>
</organism>
<evidence type="ECO:0000313" key="1">
    <source>
        <dbReference type="EMBL" id="CAG9608295.1"/>
    </source>
</evidence>
<evidence type="ECO:0008006" key="3">
    <source>
        <dbReference type="Google" id="ProtNLM"/>
    </source>
</evidence>
<dbReference type="InterPro" id="IPR019615">
    <property type="entry name" value="DUF2487"/>
</dbReference>
<name>A0A9C7LB94_9BACI</name>
<proteinExistence type="predicted"/>
<comment type="caution">
    <text evidence="1">The sequence shown here is derived from an EMBL/GenBank/DDBJ whole genome shotgun (WGS) entry which is preliminary data.</text>
</comment>
<dbReference type="Pfam" id="PF10673">
    <property type="entry name" value="DUF2487"/>
    <property type="match status" value="1"/>
</dbReference>
<dbReference type="AlphaFoldDB" id="A0A9C7LB94"/>
<protein>
    <recommendedName>
        <fullName evidence="3">DUF2487 family protein</fullName>
    </recommendedName>
</protein>
<sequence length="154" mass="18304">MKWIQEDMEMFVKAREYLDTVVIPLYPISFGEDVKQTANMTEFINLLTTQLERQFKGRLILLPGFTYFKKQDSDKLVNDLLQWENTLISEDFKHVFYVTSDSDWKLKEQELTGSLIWLPALPLELLDGKSRNTMIDDQVKQLLNLFVKRWHNEL</sequence>
<keyword evidence="2" id="KW-1185">Reference proteome</keyword>
<reference evidence="1" key="1">
    <citation type="submission" date="2021-10" db="EMBL/GenBank/DDBJ databases">
        <authorList>
            <person name="Criscuolo A."/>
        </authorList>
    </citation>
    <scope>NUCLEOTIDE SEQUENCE</scope>
    <source>
        <strain evidence="1">CIP111885</strain>
    </source>
</reference>
<dbReference type="EMBL" id="CAKJTG010000009">
    <property type="protein sequence ID" value="CAG9608295.1"/>
    <property type="molecule type" value="Genomic_DNA"/>
</dbReference>
<dbReference type="Proteomes" id="UP000789845">
    <property type="component" value="Unassembled WGS sequence"/>
</dbReference>